<evidence type="ECO:0000313" key="11">
    <source>
        <dbReference type="Proteomes" id="UP000747110"/>
    </source>
</evidence>
<comment type="subcellular location">
    <subcellularLocation>
        <location evidence="1">Membrane</location>
        <topology evidence="1">Multi-pass membrane protein</topology>
    </subcellularLocation>
</comment>
<organism evidence="9 10">
    <name type="scientific">Volvox reticuliferus</name>
    <dbReference type="NCBI Taxonomy" id="1737510"/>
    <lineage>
        <taxon>Eukaryota</taxon>
        <taxon>Viridiplantae</taxon>
        <taxon>Chlorophyta</taxon>
        <taxon>core chlorophytes</taxon>
        <taxon>Chlorophyceae</taxon>
        <taxon>CS clade</taxon>
        <taxon>Chlamydomonadales</taxon>
        <taxon>Volvocaceae</taxon>
        <taxon>Volvox</taxon>
    </lineage>
</organism>
<dbReference type="GO" id="GO:0046513">
    <property type="term" value="P:ceramide biosynthetic process"/>
    <property type="evidence" value="ECO:0007669"/>
    <property type="project" value="InterPro"/>
</dbReference>
<sequence length="293" mass="32824">MSASKELLQIVATNAPLLLPTFGYAALWLLVRFIFYVVMRAYWRTKPGGKGLQDIGLQEKVLEESFAIFGSLVAFVLGIQAFQHSDRGGCGLFNTLGCFAGWPNATGPRDNSITLYHNVELGWYLHYLVKHPLGMGMEDNLQMHLHHFSTISLLLISFTLNLYRSGVLVLCLLNLSNPFLHVAKVLHYVEAPADKLAFLLFAIAFFLSRIVAYPLVVLRATLAESWQVHPPFLDPQQHLAVYLAANVLLLLLMVMQVQWFAGIVRLLAKALGGSQDDFKKEGKTHDYAKTKHD</sequence>
<reference evidence="9" key="1">
    <citation type="journal article" date="2021" name="Proc. Natl. Acad. Sci. U.S.A.">
        <title>Three genomes in the algal genus Volvox reveal the fate of a haploid sex-determining region after a transition to homothallism.</title>
        <authorList>
            <person name="Yamamoto K."/>
            <person name="Hamaji T."/>
            <person name="Kawai-Toyooka H."/>
            <person name="Matsuzaki R."/>
            <person name="Takahashi F."/>
            <person name="Nishimura Y."/>
            <person name="Kawachi M."/>
            <person name="Noguchi H."/>
            <person name="Minakuchi Y."/>
            <person name="Umen J.G."/>
            <person name="Toyoda A."/>
            <person name="Nozaki H."/>
        </authorList>
    </citation>
    <scope>NUCLEOTIDE SEQUENCE</scope>
    <source>
        <strain evidence="9">NIES-3785</strain>
        <strain evidence="8">NIES-3786</strain>
    </source>
</reference>
<keyword evidence="11" id="KW-1185">Reference proteome</keyword>
<dbReference type="Proteomes" id="UP000722791">
    <property type="component" value="Unassembled WGS sequence"/>
</dbReference>
<evidence type="ECO:0000256" key="5">
    <source>
        <dbReference type="PROSITE-ProRule" id="PRU00205"/>
    </source>
</evidence>
<dbReference type="EMBL" id="BNCP01000002">
    <property type="protein sequence ID" value="GIL70449.1"/>
    <property type="molecule type" value="Genomic_DNA"/>
</dbReference>
<dbReference type="Proteomes" id="UP000747110">
    <property type="component" value="Unassembled WGS sequence"/>
</dbReference>
<dbReference type="AlphaFoldDB" id="A0A8J4D908"/>
<dbReference type="PANTHER" id="PTHR12560">
    <property type="entry name" value="LONGEVITY ASSURANCE FACTOR 1 LAG1"/>
    <property type="match status" value="1"/>
</dbReference>
<evidence type="ECO:0000256" key="1">
    <source>
        <dbReference type="ARBA" id="ARBA00004141"/>
    </source>
</evidence>
<feature type="transmembrane region" description="Helical" evidence="6">
    <location>
        <begin position="239"/>
        <end position="261"/>
    </location>
</feature>
<feature type="transmembrane region" description="Helical" evidence="6">
    <location>
        <begin position="64"/>
        <end position="82"/>
    </location>
</feature>
<evidence type="ECO:0000256" key="4">
    <source>
        <dbReference type="ARBA" id="ARBA00023136"/>
    </source>
</evidence>
<feature type="domain" description="TLC" evidence="7">
    <location>
        <begin position="59"/>
        <end position="272"/>
    </location>
</feature>
<evidence type="ECO:0000256" key="3">
    <source>
        <dbReference type="ARBA" id="ARBA00022989"/>
    </source>
</evidence>
<accession>A0A8J4D908</accession>
<feature type="transmembrane region" description="Helical" evidence="6">
    <location>
        <begin position="151"/>
        <end position="175"/>
    </location>
</feature>
<proteinExistence type="predicted"/>
<dbReference type="InterPro" id="IPR006634">
    <property type="entry name" value="TLC-dom"/>
</dbReference>
<dbReference type="EMBL" id="BNCQ01000005">
    <property type="protein sequence ID" value="GIL98173.1"/>
    <property type="molecule type" value="Genomic_DNA"/>
</dbReference>
<evidence type="ECO:0000313" key="9">
    <source>
        <dbReference type="EMBL" id="GIL98173.1"/>
    </source>
</evidence>
<evidence type="ECO:0000313" key="8">
    <source>
        <dbReference type="EMBL" id="GIL70449.1"/>
    </source>
</evidence>
<dbReference type="SMART" id="SM00724">
    <property type="entry name" value="TLC"/>
    <property type="match status" value="1"/>
</dbReference>
<evidence type="ECO:0000256" key="6">
    <source>
        <dbReference type="SAM" id="Phobius"/>
    </source>
</evidence>
<dbReference type="GO" id="GO:0005789">
    <property type="term" value="C:endoplasmic reticulum membrane"/>
    <property type="evidence" value="ECO:0007669"/>
    <property type="project" value="UniProtKB-SubCell"/>
</dbReference>
<dbReference type="PROSITE" id="PS50922">
    <property type="entry name" value="TLC"/>
    <property type="match status" value="1"/>
</dbReference>
<dbReference type="OrthoDB" id="537032at2759"/>
<feature type="transmembrane region" description="Helical" evidence="6">
    <location>
        <begin position="196"/>
        <end position="219"/>
    </location>
</feature>
<protein>
    <recommendedName>
        <fullName evidence="7">TLC domain-containing protein</fullName>
    </recommendedName>
</protein>
<comment type="caution">
    <text evidence="9">The sequence shown here is derived from an EMBL/GenBank/DDBJ whole genome shotgun (WGS) entry which is preliminary data.</text>
</comment>
<gene>
    <name evidence="8" type="ORF">Vretifemale_1198</name>
    <name evidence="9" type="ORF">Vretimale_3601</name>
</gene>
<dbReference type="PANTHER" id="PTHR12560:SF0">
    <property type="entry name" value="LD18904P"/>
    <property type="match status" value="1"/>
</dbReference>
<name>A0A8J4D908_9CHLO</name>
<dbReference type="GO" id="GO:0050291">
    <property type="term" value="F:sphingosine N-acyltransferase activity"/>
    <property type="evidence" value="ECO:0007669"/>
    <property type="project" value="InterPro"/>
</dbReference>
<evidence type="ECO:0000256" key="2">
    <source>
        <dbReference type="ARBA" id="ARBA00022692"/>
    </source>
</evidence>
<keyword evidence="3 6" id="KW-1133">Transmembrane helix</keyword>
<evidence type="ECO:0000313" key="10">
    <source>
        <dbReference type="Proteomes" id="UP000722791"/>
    </source>
</evidence>
<feature type="transmembrane region" description="Helical" evidence="6">
    <location>
        <begin position="22"/>
        <end position="43"/>
    </location>
</feature>
<keyword evidence="4 5" id="KW-0472">Membrane</keyword>
<evidence type="ECO:0000259" key="7">
    <source>
        <dbReference type="PROSITE" id="PS50922"/>
    </source>
</evidence>
<keyword evidence="2 5" id="KW-0812">Transmembrane</keyword>
<dbReference type="Pfam" id="PF03798">
    <property type="entry name" value="TRAM_LAG1_CLN8"/>
    <property type="match status" value="1"/>
</dbReference>
<dbReference type="InterPro" id="IPR016439">
    <property type="entry name" value="Lag1/Lac1-like"/>
</dbReference>